<dbReference type="Pfam" id="PF01425">
    <property type="entry name" value="Amidase"/>
    <property type="match status" value="1"/>
</dbReference>
<accession>A0AAE1K3R6</accession>
<organism evidence="2 3">
    <name type="scientific">Acacia crassicarpa</name>
    <name type="common">northern wattle</name>
    <dbReference type="NCBI Taxonomy" id="499986"/>
    <lineage>
        <taxon>Eukaryota</taxon>
        <taxon>Viridiplantae</taxon>
        <taxon>Streptophyta</taxon>
        <taxon>Embryophyta</taxon>
        <taxon>Tracheophyta</taxon>
        <taxon>Spermatophyta</taxon>
        <taxon>Magnoliopsida</taxon>
        <taxon>eudicotyledons</taxon>
        <taxon>Gunneridae</taxon>
        <taxon>Pentapetalae</taxon>
        <taxon>rosids</taxon>
        <taxon>fabids</taxon>
        <taxon>Fabales</taxon>
        <taxon>Fabaceae</taxon>
        <taxon>Caesalpinioideae</taxon>
        <taxon>mimosoid clade</taxon>
        <taxon>Acacieae</taxon>
        <taxon>Acacia</taxon>
    </lineage>
</organism>
<feature type="domain" description="Amidase" evidence="1">
    <location>
        <begin position="20"/>
        <end position="191"/>
    </location>
</feature>
<evidence type="ECO:0000313" key="2">
    <source>
        <dbReference type="EMBL" id="KAK4263255.1"/>
    </source>
</evidence>
<dbReference type="Proteomes" id="UP001293593">
    <property type="component" value="Unassembled WGS sequence"/>
</dbReference>
<evidence type="ECO:0000313" key="3">
    <source>
        <dbReference type="Proteomes" id="UP001293593"/>
    </source>
</evidence>
<evidence type="ECO:0000259" key="1">
    <source>
        <dbReference type="Pfam" id="PF01425"/>
    </source>
</evidence>
<dbReference type="EMBL" id="JAWXYG010000009">
    <property type="protein sequence ID" value="KAK4263255.1"/>
    <property type="molecule type" value="Genomic_DNA"/>
</dbReference>
<dbReference type="InterPro" id="IPR036928">
    <property type="entry name" value="AS_sf"/>
</dbReference>
<dbReference type="Gene3D" id="3.90.1300.10">
    <property type="entry name" value="Amidase signature (AS) domain"/>
    <property type="match status" value="1"/>
</dbReference>
<reference evidence="2" key="1">
    <citation type="submission" date="2023-10" db="EMBL/GenBank/DDBJ databases">
        <title>Chromosome-level genome of the transformable northern wattle, Acacia crassicarpa.</title>
        <authorList>
            <person name="Massaro I."/>
            <person name="Sinha N.R."/>
            <person name="Poethig S."/>
            <person name="Leichty A.R."/>
        </authorList>
    </citation>
    <scope>NUCLEOTIDE SEQUENCE</scope>
    <source>
        <strain evidence="2">Acra3RX</strain>
        <tissue evidence="2">Leaf</tissue>
    </source>
</reference>
<name>A0AAE1K3R6_9FABA</name>
<sequence>MWAGSSIIDIVSITILVGMQNPYVLSTDPCGSSSGSAISTATNMVAVSLGTETDGSLLCLASFNSIVAIKPTVGLTSRDQVIPVSPRQDTVRSLARTVSDAVYVLDAIVGPDHNDPETIPGSKYIPHGGFKQYLNCYGLKGKRLGIVRNPFFGLLNNTNITLIFQKHFQTLREEGATIVDNLEIASINTILNPNASGESEALFAEFKLSLNAYLKNLVVSPVRSLSDIIAFNIKNAR</sequence>
<dbReference type="PANTHER" id="PTHR42678">
    <property type="entry name" value="AMIDASE"/>
    <property type="match status" value="1"/>
</dbReference>
<proteinExistence type="predicted"/>
<keyword evidence="3" id="KW-1185">Reference proteome</keyword>
<dbReference type="AlphaFoldDB" id="A0AAE1K3R6"/>
<protein>
    <recommendedName>
        <fullName evidence="1">Amidase domain-containing protein</fullName>
    </recommendedName>
</protein>
<comment type="caution">
    <text evidence="2">The sequence shown here is derived from an EMBL/GenBank/DDBJ whole genome shotgun (WGS) entry which is preliminary data.</text>
</comment>
<dbReference type="InterPro" id="IPR023631">
    <property type="entry name" value="Amidase_dom"/>
</dbReference>
<dbReference type="PANTHER" id="PTHR42678:SF34">
    <property type="entry name" value="OS04G0183300 PROTEIN"/>
    <property type="match status" value="1"/>
</dbReference>
<gene>
    <name evidence="2" type="ORF">QN277_028692</name>
</gene>
<dbReference type="SUPFAM" id="SSF75304">
    <property type="entry name" value="Amidase signature (AS) enzymes"/>
    <property type="match status" value="1"/>
</dbReference>